<dbReference type="PATRIC" id="fig|937777.3.peg.89"/>
<dbReference type="GO" id="GO:0022857">
    <property type="term" value="F:transmembrane transporter activity"/>
    <property type="evidence" value="ECO:0007669"/>
    <property type="project" value="InterPro"/>
</dbReference>
<dbReference type="eggNOG" id="COG4603">
    <property type="taxonomic scope" value="Bacteria"/>
</dbReference>
<dbReference type="RefSeq" id="WP_015234003.1">
    <property type="nucleotide sequence ID" value="NC_019793.1"/>
</dbReference>
<feature type="transmembrane region" description="Helical" evidence="6">
    <location>
        <begin position="243"/>
        <end position="266"/>
    </location>
</feature>
<keyword evidence="4 6" id="KW-1133">Transmembrane helix</keyword>
<keyword evidence="3 6" id="KW-0812">Transmembrane</keyword>
<keyword evidence="8" id="KW-1185">Reference proteome</keyword>
<evidence type="ECO:0000256" key="6">
    <source>
        <dbReference type="SAM" id="Phobius"/>
    </source>
</evidence>
<proteinExistence type="predicted"/>
<comment type="subcellular location">
    <subcellularLocation>
        <location evidence="1">Cell membrane</location>
        <topology evidence="1">Multi-pass membrane protein</topology>
    </subcellularLocation>
</comment>
<evidence type="ECO:0000256" key="2">
    <source>
        <dbReference type="ARBA" id="ARBA00022475"/>
    </source>
</evidence>
<protein>
    <submittedName>
        <fullName evidence="7">ABC-type uncharacterized transport system, permease component</fullName>
    </submittedName>
</protein>
<dbReference type="AlphaFoldDB" id="K9ZXR1"/>
<feature type="transmembrane region" description="Helical" evidence="6">
    <location>
        <begin position="92"/>
        <end position="110"/>
    </location>
</feature>
<dbReference type="CDD" id="cd06580">
    <property type="entry name" value="TM_PBP1_transp_TpRbsC_like"/>
    <property type="match status" value="1"/>
</dbReference>
<evidence type="ECO:0000256" key="5">
    <source>
        <dbReference type="ARBA" id="ARBA00023136"/>
    </source>
</evidence>
<accession>K9ZXR1</accession>
<keyword evidence="5 6" id="KW-0472">Membrane</keyword>
<gene>
    <name evidence="7" type="ordered locus">Deipe_0084</name>
</gene>
<dbReference type="PANTHER" id="PTHR47089:SF1">
    <property type="entry name" value="GUANOSINE ABC TRANSPORTER PERMEASE PROTEIN NUPP"/>
    <property type="match status" value="1"/>
</dbReference>
<evidence type="ECO:0000256" key="1">
    <source>
        <dbReference type="ARBA" id="ARBA00004651"/>
    </source>
</evidence>
<sequence length="352" mass="37095">MRFVPLLAPAPARTVLVTLAAVLLALLISGVVIAFSGVNPLEAYGTMLRGTITDARGWAEVLRRTIPLLLIGVGLTLAFRAQFFNIGAEGQLLIGAIFAGGVALFVPIPGPLLLPTMFLAGALGGGLWALLAGWLRLRLSVNEILSTLMLNYVAAYMLIYLIAGPWKGRDVRGFIYTDTFPPAASTAVLPGTLVHWPTLLLGVAAAVALQFLLTRSTRGFELRVVGENPGAARYAGISVTKTVLLMALITGGAAGLAGAGEVAGIHHRLLEPAQISLGYGFTAVIVAWLARGNPALCLVTAPLMGIILAGGDVLKISLNLPFRIVDVFSGVMLFCLIASEIFVRHRVRWGKS</sequence>
<dbReference type="Pfam" id="PF02653">
    <property type="entry name" value="BPD_transp_2"/>
    <property type="match status" value="1"/>
</dbReference>
<evidence type="ECO:0000256" key="3">
    <source>
        <dbReference type="ARBA" id="ARBA00022692"/>
    </source>
</evidence>
<dbReference type="PANTHER" id="PTHR47089">
    <property type="entry name" value="ABC TRANSPORTER, PERMEASE PROTEIN"/>
    <property type="match status" value="1"/>
</dbReference>
<evidence type="ECO:0000313" key="8">
    <source>
        <dbReference type="Proteomes" id="UP000010467"/>
    </source>
</evidence>
<keyword evidence="2" id="KW-1003">Cell membrane</keyword>
<reference evidence="8" key="1">
    <citation type="submission" date="2012-03" db="EMBL/GenBank/DDBJ databases">
        <title>Complete sequence of chromosome of Deinococcus peraridilitoris DSM 19664.</title>
        <authorList>
            <person name="Lucas S."/>
            <person name="Copeland A."/>
            <person name="Lapidus A."/>
            <person name="Glavina del Rio T."/>
            <person name="Dalin E."/>
            <person name="Tice H."/>
            <person name="Bruce D."/>
            <person name="Goodwin L."/>
            <person name="Pitluck S."/>
            <person name="Peters L."/>
            <person name="Mikhailova N."/>
            <person name="Lu M."/>
            <person name="Kyrpides N."/>
            <person name="Mavromatis K."/>
            <person name="Ivanova N."/>
            <person name="Brettin T."/>
            <person name="Detter J.C."/>
            <person name="Han C."/>
            <person name="Larimer F."/>
            <person name="Land M."/>
            <person name="Hauser L."/>
            <person name="Markowitz V."/>
            <person name="Cheng J.-F."/>
            <person name="Hugenholtz P."/>
            <person name="Woyke T."/>
            <person name="Wu D."/>
            <person name="Pukall R."/>
            <person name="Steenblock K."/>
            <person name="Brambilla E."/>
            <person name="Klenk H.-P."/>
            <person name="Eisen J.A."/>
        </authorList>
    </citation>
    <scope>NUCLEOTIDE SEQUENCE [LARGE SCALE GENOMIC DNA]</scope>
    <source>
        <strain evidence="8">DSM 19664 / LMG 22246 / CIP 109416 / KR-200</strain>
    </source>
</reference>
<evidence type="ECO:0000256" key="4">
    <source>
        <dbReference type="ARBA" id="ARBA00022989"/>
    </source>
</evidence>
<dbReference type="InterPro" id="IPR001851">
    <property type="entry name" value="ABC_transp_permease"/>
</dbReference>
<feature type="transmembrane region" description="Helical" evidence="6">
    <location>
        <begin position="116"/>
        <end position="137"/>
    </location>
</feature>
<feature type="transmembrane region" description="Helical" evidence="6">
    <location>
        <begin position="194"/>
        <end position="213"/>
    </location>
</feature>
<dbReference type="GO" id="GO:0005886">
    <property type="term" value="C:plasma membrane"/>
    <property type="evidence" value="ECO:0007669"/>
    <property type="project" value="UniProtKB-SubCell"/>
</dbReference>
<dbReference type="HOGENOM" id="CLU_040769_0_0_0"/>
<dbReference type="STRING" id="937777.Deipe_0084"/>
<dbReference type="KEGG" id="dpd:Deipe_0084"/>
<dbReference type="OrthoDB" id="45037at2"/>
<feature type="transmembrane region" description="Helical" evidence="6">
    <location>
        <begin position="272"/>
        <end position="290"/>
    </location>
</feature>
<dbReference type="EMBL" id="CP003382">
    <property type="protein sequence ID" value="AFZ65692.1"/>
    <property type="molecule type" value="Genomic_DNA"/>
</dbReference>
<evidence type="ECO:0000313" key="7">
    <source>
        <dbReference type="EMBL" id="AFZ65692.1"/>
    </source>
</evidence>
<feature type="transmembrane region" description="Helical" evidence="6">
    <location>
        <begin position="295"/>
        <end position="314"/>
    </location>
</feature>
<name>K9ZXR1_DEIPD</name>
<dbReference type="Proteomes" id="UP000010467">
    <property type="component" value="Chromosome"/>
</dbReference>
<organism evidence="7 8">
    <name type="scientific">Deinococcus peraridilitoris (strain DSM 19664 / LMG 22246 / CIP 109416 / KR-200)</name>
    <dbReference type="NCBI Taxonomy" id="937777"/>
    <lineage>
        <taxon>Bacteria</taxon>
        <taxon>Thermotogati</taxon>
        <taxon>Deinococcota</taxon>
        <taxon>Deinococci</taxon>
        <taxon>Deinococcales</taxon>
        <taxon>Deinococcaceae</taxon>
        <taxon>Deinococcus</taxon>
    </lineage>
</organism>
<feature type="transmembrane region" description="Helical" evidence="6">
    <location>
        <begin position="320"/>
        <end position="343"/>
    </location>
</feature>
<feature type="transmembrane region" description="Helical" evidence="6">
    <location>
        <begin position="144"/>
        <end position="163"/>
    </location>
</feature>